<dbReference type="SUPFAM" id="SSF46785">
    <property type="entry name" value="Winged helix' DNA-binding domain"/>
    <property type="match status" value="1"/>
</dbReference>
<keyword evidence="1 3" id="KW-0238">DNA-binding</keyword>
<dbReference type="InterPro" id="IPR036388">
    <property type="entry name" value="WH-like_DNA-bd_sf"/>
</dbReference>
<dbReference type="PROSITE" id="PS50995">
    <property type="entry name" value="HTH_MARR_2"/>
    <property type="match status" value="1"/>
</dbReference>
<evidence type="ECO:0000259" key="2">
    <source>
        <dbReference type="PROSITE" id="PS50995"/>
    </source>
</evidence>
<dbReference type="RefSeq" id="WP_183596284.1">
    <property type="nucleotide sequence ID" value="NZ_JACHXK010000001.1"/>
</dbReference>
<dbReference type="Proteomes" id="UP000570361">
    <property type="component" value="Unassembled WGS sequence"/>
</dbReference>
<dbReference type="InterPro" id="IPR039422">
    <property type="entry name" value="MarR/SlyA-like"/>
</dbReference>
<reference evidence="3 4" key="1">
    <citation type="submission" date="2020-08" db="EMBL/GenBank/DDBJ databases">
        <title>Genomic Encyclopedia of Type Strains, Phase III (KMG-III): the genomes of soil and plant-associated and newly described type strains.</title>
        <authorList>
            <person name="Whitman W."/>
        </authorList>
    </citation>
    <scope>NUCLEOTIDE SEQUENCE [LARGE SCALE GENOMIC DNA]</scope>
    <source>
        <strain evidence="3 4">CECT 5862</strain>
    </source>
</reference>
<dbReference type="AlphaFoldDB" id="A0A7W5ATH9"/>
<dbReference type="SMART" id="SM00347">
    <property type="entry name" value="HTH_MARR"/>
    <property type="match status" value="1"/>
</dbReference>
<proteinExistence type="predicted"/>
<gene>
    <name evidence="3" type="ORF">FHS18_000360</name>
</gene>
<dbReference type="GO" id="GO:0003700">
    <property type="term" value="F:DNA-binding transcription factor activity"/>
    <property type="evidence" value="ECO:0007669"/>
    <property type="project" value="InterPro"/>
</dbReference>
<dbReference type="GO" id="GO:0006950">
    <property type="term" value="P:response to stress"/>
    <property type="evidence" value="ECO:0007669"/>
    <property type="project" value="TreeGrafter"/>
</dbReference>
<dbReference type="EMBL" id="JACHXK010000001">
    <property type="protein sequence ID" value="MBB3108332.1"/>
    <property type="molecule type" value="Genomic_DNA"/>
</dbReference>
<organism evidence="3 4">
    <name type="scientific">Paenibacillus phyllosphaerae</name>
    <dbReference type="NCBI Taxonomy" id="274593"/>
    <lineage>
        <taxon>Bacteria</taxon>
        <taxon>Bacillati</taxon>
        <taxon>Bacillota</taxon>
        <taxon>Bacilli</taxon>
        <taxon>Bacillales</taxon>
        <taxon>Paenibacillaceae</taxon>
        <taxon>Paenibacillus</taxon>
    </lineage>
</organism>
<dbReference type="PANTHER" id="PTHR33164">
    <property type="entry name" value="TRANSCRIPTIONAL REGULATOR, MARR FAMILY"/>
    <property type="match status" value="1"/>
</dbReference>
<dbReference type="Pfam" id="PF01047">
    <property type="entry name" value="MarR"/>
    <property type="match status" value="1"/>
</dbReference>
<comment type="caution">
    <text evidence="3">The sequence shown here is derived from an EMBL/GenBank/DDBJ whole genome shotgun (WGS) entry which is preliminary data.</text>
</comment>
<dbReference type="PANTHER" id="PTHR33164:SF99">
    <property type="entry name" value="MARR FAMILY REGULATORY PROTEIN"/>
    <property type="match status" value="1"/>
</dbReference>
<dbReference type="InterPro" id="IPR036390">
    <property type="entry name" value="WH_DNA-bd_sf"/>
</dbReference>
<evidence type="ECO:0000313" key="3">
    <source>
        <dbReference type="EMBL" id="MBB3108332.1"/>
    </source>
</evidence>
<protein>
    <submittedName>
        <fullName evidence="3">DNA-binding MarR family transcriptional regulator</fullName>
    </submittedName>
</protein>
<evidence type="ECO:0000256" key="1">
    <source>
        <dbReference type="ARBA" id="ARBA00023125"/>
    </source>
</evidence>
<dbReference type="InterPro" id="IPR000835">
    <property type="entry name" value="HTH_MarR-typ"/>
</dbReference>
<dbReference type="Gene3D" id="1.10.10.10">
    <property type="entry name" value="Winged helix-like DNA-binding domain superfamily/Winged helix DNA-binding domain"/>
    <property type="match status" value="1"/>
</dbReference>
<feature type="domain" description="HTH marR-type" evidence="2">
    <location>
        <begin position="3"/>
        <end position="141"/>
    </location>
</feature>
<name>A0A7W5ATH9_9BACL</name>
<dbReference type="GO" id="GO:0003677">
    <property type="term" value="F:DNA binding"/>
    <property type="evidence" value="ECO:0007669"/>
    <property type="project" value="UniProtKB-KW"/>
</dbReference>
<evidence type="ECO:0000313" key="4">
    <source>
        <dbReference type="Proteomes" id="UP000570361"/>
    </source>
</evidence>
<sequence length="149" mass="17013">MKEEQLKSLISRYQDIFFTVNRRINAILKDQLPDGLTTDQYATLRYIRDHGPCTSSALADMFCVGKSSITAIITRLFDKHLIERVPDEKDRRVTYLKLTPAGLTTTAKMEDSIQNVLRGYLNQFDAAEAEAFMTTFEKLARVLSTENEV</sequence>
<keyword evidence="4" id="KW-1185">Reference proteome</keyword>
<accession>A0A7W5ATH9</accession>